<dbReference type="GO" id="GO:0032216">
    <property type="term" value="F:glucosaminyl-phosphatidylinositol O-acyltransferase activity"/>
    <property type="evidence" value="ECO:0007669"/>
    <property type="project" value="TreeGrafter"/>
</dbReference>
<comment type="subcellular location">
    <subcellularLocation>
        <location evidence="1">Membrane</location>
        <topology evidence="1">Multi-pass membrane protein</topology>
    </subcellularLocation>
</comment>
<name>A0A0H5QQW3_9EUKA</name>
<dbReference type="InterPro" id="IPR009447">
    <property type="entry name" value="PIGW/GWT1"/>
</dbReference>
<evidence type="ECO:0000313" key="6">
    <source>
        <dbReference type="EMBL" id="CRZ04470.1"/>
    </source>
</evidence>
<evidence type="ECO:0000256" key="4">
    <source>
        <dbReference type="ARBA" id="ARBA00023136"/>
    </source>
</evidence>
<dbReference type="PANTHER" id="PTHR20661:SF0">
    <property type="entry name" value="PHOSPHATIDYLINOSITOL-GLYCAN BIOSYNTHESIS CLASS W PROTEIN"/>
    <property type="match status" value="1"/>
</dbReference>
<dbReference type="PANTHER" id="PTHR20661">
    <property type="entry name" value="PHOSPHATIDYLINOSITOL-GLYCAN BIOSYNTHESIS CLASS W PROTEIN"/>
    <property type="match status" value="1"/>
</dbReference>
<dbReference type="AlphaFoldDB" id="A0A0H5QQW3"/>
<feature type="transmembrane region" description="Helical" evidence="5">
    <location>
        <begin position="373"/>
        <end position="394"/>
    </location>
</feature>
<keyword evidence="2 5" id="KW-0812">Transmembrane</keyword>
<evidence type="ECO:0000256" key="5">
    <source>
        <dbReference type="SAM" id="Phobius"/>
    </source>
</evidence>
<reference evidence="6" key="1">
    <citation type="submission" date="2015-04" db="EMBL/GenBank/DDBJ databases">
        <title>The genome sequence of the plant pathogenic Rhizarian Plasmodiophora brassicae reveals insights in its biotrophic life cycle and the origin of chitin synthesis.</title>
        <authorList>
            <person name="Schwelm A."/>
            <person name="Fogelqvist J."/>
            <person name="Knaust A."/>
            <person name="Julke S."/>
            <person name="Lilja T."/>
            <person name="Dhandapani V."/>
            <person name="Bonilla-Rosso G."/>
            <person name="Karlsson M."/>
            <person name="Shevchenko A."/>
            <person name="Choi S.R."/>
            <person name="Kim H.G."/>
            <person name="Park J.Y."/>
            <person name="Lim Y.P."/>
            <person name="Ludwig-Muller J."/>
            <person name="Dixelius C."/>
        </authorList>
    </citation>
    <scope>NUCLEOTIDE SEQUENCE</scope>
    <source>
        <tissue evidence="6">Potato root galls</tissue>
    </source>
</reference>
<dbReference type="GO" id="GO:0072659">
    <property type="term" value="P:protein localization to plasma membrane"/>
    <property type="evidence" value="ECO:0007669"/>
    <property type="project" value="TreeGrafter"/>
</dbReference>
<evidence type="ECO:0000256" key="1">
    <source>
        <dbReference type="ARBA" id="ARBA00004141"/>
    </source>
</evidence>
<dbReference type="GO" id="GO:0016020">
    <property type="term" value="C:membrane"/>
    <property type="evidence" value="ECO:0007669"/>
    <property type="project" value="UniProtKB-SubCell"/>
</dbReference>
<feature type="transmembrane region" description="Helical" evidence="5">
    <location>
        <begin position="269"/>
        <end position="288"/>
    </location>
</feature>
<evidence type="ECO:0008006" key="7">
    <source>
        <dbReference type="Google" id="ProtNLM"/>
    </source>
</evidence>
<keyword evidence="4 5" id="KW-0472">Membrane</keyword>
<organism evidence="6">
    <name type="scientific">Spongospora subterranea</name>
    <dbReference type="NCBI Taxonomy" id="70186"/>
    <lineage>
        <taxon>Eukaryota</taxon>
        <taxon>Sar</taxon>
        <taxon>Rhizaria</taxon>
        <taxon>Endomyxa</taxon>
        <taxon>Phytomyxea</taxon>
        <taxon>Plasmodiophorida</taxon>
        <taxon>Plasmodiophoridae</taxon>
        <taxon>Spongospora</taxon>
    </lineage>
</organism>
<dbReference type="Pfam" id="PF06423">
    <property type="entry name" value="GWT1"/>
    <property type="match status" value="1"/>
</dbReference>
<feature type="transmembrane region" description="Helical" evidence="5">
    <location>
        <begin position="338"/>
        <end position="361"/>
    </location>
</feature>
<evidence type="ECO:0000256" key="3">
    <source>
        <dbReference type="ARBA" id="ARBA00022989"/>
    </source>
</evidence>
<dbReference type="GO" id="GO:0006506">
    <property type="term" value="P:GPI anchor biosynthetic process"/>
    <property type="evidence" value="ECO:0007669"/>
    <property type="project" value="InterPro"/>
</dbReference>
<feature type="transmembrane region" description="Helical" evidence="5">
    <location>
        <begin position="414"/>
        <end position="435"/>
    </location>
</feature>
<dbReference type="PIRSF" id="PIRSF017321">
    <property type="entry name" value="GWT1"/>
    <property type="match status" value="1"/>
</dbReference>
<feature type="transmembrane region" description="Helical" evidence="5">
    <location>
        <begin position="45"/>
        <end position="66"/>
    </location>
</feature>
<feature type="transmembrane region" description="Helical" evidence="5">
    <location>
        <begin position="177"/>
        <end position="197"/>
    </location>
</feature>
<feature type="transmembrane region" description="Helical" evidence="5">
    <location>
        <begin position="78"/>
        <end position="99"/>
    </location>
</feature>
<dbReference type="GO" id="GO:0005783">
    <property type="term" value="C:endoplasmic reticulum"/>
    <property type="evidence" value="ECO:0007669"/>
    <property type="project" value="TreeGrafter"/>
</dbReference>
<protein>
    <recommendedName>
        <fullName evidence="7">Phosphatidylinositol-glycan biosynthesis class W protein</fullName>
    </recommendedName>
</protein>
<feature type="transmembrane region" description="Helical" evidence="5">
    <location>
        <begin position="244"/>
        <end position="262"/>
    </location>
</feature>
<sequence length="468" mass="52652">MQLTDAASEYEIDHGRMRFLRRYPMGSEQYKLQKERFVSESSGCALIEVTLLCLIVATSIISHHSLRSSIFRQKRPSQFLHIFDFFLEFLMCPCVIVISMLYPEYLATIFISQLVISASSFLFISDSTSTVALQKAMNSPRLRFVTWFRSAFMVCTCCAILAVDFPLFPRRFVKTETFGTSLMDTGVGFVVFSSGLVSKQSRYQTRSSFLSVVKSTSPMLILGVVRYASVSAVDYQTHVSEYGVHWNFFFTLTATSLMSHVLHPVIKRISVLGCALVVSGISQFVMSQHMDFLLNSPRATLFSANREGIFSSFGYFSIYLIGVDIGARFLHQKSIRSWWLTVLTLATCSSLCFLLVTLLGTDSVSRRFTNFPFVIWTVSFCTGALAILLSYDLVSSHENDFKPILSGIAKNQLFIFLGANLATGAVNLTMQTLYAKDAMSVIIMTFYILLVSSIAALMNYFNISLKFW</sequence>
<evidence type="ECO:0000256" key="2">
    <source>
        <dbReference type="ARBA" id="ARBA00022692"/>
    </source>
</evidence>
<feature type="transmembrane region" description="Helical" evidence="5">
    <location>
        <begin position="144"/>
        <end position="165"/>
    </location>
</feature>
<dbReference type="EMBL" id="HACM01004028">
    <property type="protein sequence ID" value="CRZ04470.1"/>
    <property type="molecule type" value="Transcribed_RNA"/>
</dbReference>
<feature type="transmembrane region" description="Helical" evidence="5">
    <location>
        <begin position="105"/>
        <end position="124"/>
    </location>
</feature>
<proteinExistence type="predicted"/>
<feature type="transmembrane region" description="Helical" evidence="5">
    <location>
        <begin position="441"/>
        <end position="461"/>
    </location>
</feature>
<accession>A0A0H5QQW3</accession>
<feature type="transmembrane region" description="Helical" evidence="5">
    <location>
        <begin position="308"/>
        <end position="326"/>
    </location>
</feature>
<keyword evidence="3 5" id="KW-1133">Transmembrane helix</keyword>
<feature type="transmembrane region" description="Helical" evidence="5">
    <location>
        <begin position="209"/>
        <end position="229"/>
    </location>
</feature>